<gene>
    <name evidence="1" type="ORF">GKE07_07950</name>
</gene>
<dbReference type="Proteomes" id="UP000479563">
    <property type="component" value="Unassembled WGS sequence"/>
</dbReference>
<dbReference type="AlphaFoldDB" id="A0A6L5T8K9"/>
<sequence length="150" mass="18248">MSNVLERHRGISEMEFYVTAINIRHELTTFLMHEKNVPKRWRSVYTYPVINLSQAQIDLIIKANDVFAFKPEQVEYRKALQRECIAYCDIIFERLQSMMVDLWWDVLHRPDDDSDKIRIQKFIDNMGKLLVFEEDRLKRWRNSTKLLRRK</sequence>
<protein>
    <submittedName>
        <fullName evidence="1">Uncharacterized protein</fullName>
    </submittedName>
</protein>
<accession>A0A6L5T8K9</accession>
<reference evidence="1 2" key="1">
    <citation type="journal article" date="2019" name="Nat. Med.">
        <title>A library of human gut bacterial isolates paired with longitudinal multiomics data enables mechanistic microbiome research.</title>
        <authorList>
            <person name="Poyet M."/>
            <person name="Groussin M."/>
            <person name="Gibbons S.M."/>
            <person name="Avila-Pacheco J."/>
            <person name="Jiang X."/>
            <person name="Kearney S.M."/>
            <person name="Perrotta A.R."/>
            <person name="Berdy B."/>
            <person name="Zhao S."/>
            <person name="Lieberman T.D."/>
            <person name="Swanson P.K."/>
            <person name="Smith M."/>
            <person name="Roesemann S."/>
            <person name="Alexander J.E."/>
            <person name="Rich S.A."/>
            <person name="Livny J."/>
            <person name="Vlamakis H."/>
            <person name="Clish C."/>
            <person name="Bullock K."/>
            <person name="Deik A."/>
            <person name="Scott J."/>
            <person name="Pierce K.A."/>
            <person name="Xavier R.J."/>
            <person name="Alm E.J."/>
        </authorList>
    </citation>
    <scope>NUCLEOTIDE SEQUENCE [LARGE SCALE GENOMIC DNA]</scope>
    <source>
        <strain evidence="1 2">BIOML-A11</strain>
    </source>
</reference>
<name>A0A6L5T8K9_9FIRM</name>
<dbReference type="EMBL" id="WKQP01000010">
    <property type="protein sequence ID" value="MSC60128.1"/>
    <property type="molecule type" value="Genomic_DNA"/>
</dbReference>
<organism evidence="1 2">
    <name type="scientific">Agathobacter rectalis</name>
    <dbReference type="NCBI Taxonomy" id="39491"/>
    <lineage>
        <taxon>Bacteria</taxon>
        <taxon>Bacillati</taxon>
        <taxon>Bacillota</taxon>
        <taxon>Clostridia</taxon>
        <taxon>Lachnospirales</taxon>
        <taxon>Lachnospiraceae</taxon>
        <taxon>Agathobacter</taxon>
    </lineage>
</organism>
<evidence type="ECO:0000313" key="2">
    <source>
        <dbReference type="Proteomes" id="UP000479563"/>
    </source>
</evidence>
<dbReference type="RefSeq" id="WP_154266944.1">
    <property type="nucleotide sequence ID" value="NZ_WKQP01000010.1"/>
</dbReference>
<comment type="caution">
    <text evidence="1">The sequence shown here is derived from an EMBL/GenBank/DDBJ whole genome shotgun (WGS) entry which is preliminary data.</text>
</comment>
<proteinExistence type="predicted"/>
<evidence type="ECO:0000313" key="1">
    <source>
        <dbReference type="EMBL" id="MSC60128.1"/>
    </source>
</evidence>